<sequence>MLLLKNQINELISKGDLVIRPLLDESQINEITVDFRLGHDFLVSVQSREPFIDASLKEKHQKPISSFFQETRRRLGETFMLYPNQTVLATSLEYVKLPNNVYIDLNMRSSYTRLGITISTIVQPGYCGCVSLELTNTNKNPINLTVGARVFQARFFKLSEPSNYFSQSRKYICQVRPEASAVNQDKDLGVLNKLREEYE</sequence>
<dbReference type="GO" id="GO:0015949">
    <property type="term" value="P:nucleobase-containing small molecule interconversion"/>
    <property type="evidence" value="ECO:0007669"/>
    <property type="project" value="TreeGrafter"/>
</dbReference>
<dbReference type="OrthoDB" id="9780202at2"/>
<evidence type="ECO:0000313" key="3">
    <source>
        <dbReference type="EMBL" id="GEO05616.1"/>
    </source>
</evidence>
<dbReference type="RefSeq" id="WP_146899975.1">
    <property type="nucleotide sequence ID" value="NZ_BJYS01000025.1"/>
</dbReference>
<dbReference type="PANTHER" id="PTHR42680">
    <property type="entry name" value="DCTP DEAMINASE"/>
    <property type="match status" value="1"/>
</dbReference>
<dbReference type="InterPro" id="IPR036157">
    <property type="entry name" value="dUTPase-like_sf"/>
</dbReference>
<proteinExistence type="predicted"/>
<dbReference type="CDD" id="cd07557">
    <property type="entry name" value="trimeric_dUTPase"/>
    <property type="match status" value="1"/>
</dbReference>
<evidence type="ECO:0000256" key="1">
    <source>
        <dbReference type="ARBA" id="ARBA00022801"/>
    </source>
</evidence>
<dbReference type="PANTHER" id="PTHR42680:SF3">
    <property type="entry name" value="DCTP DEAMINASE"/>
    <property type="match status" value="1"/>
</dbReference>
<accession>A0A512B0X8</accession>
<dbReference type="GO" id="GO:0008829">
    <property type="term" value="F:dCTP deaminase activity"/>
    <property type="evidence" value="ECO:0007669"/>
    <property type="project" value="InterPro"/>
</dbReference>
<dbReference type="InterPro" id="IPR033704">
    <property type="entry name" value="dUTPase_trimeric"/>
</dbReference>
<dbReference type="NCBIfam" id="TIGR02274">
    <property type="entry name" value="dCTP_deam"/>
    <property type="match status" value="1"/>
</dbReference>
<evidence type="ECO:0000313" key="4">
    <source>
        <dbReference type="Proteomes" id="UP000321532"/>
    </source>
</evidence>
<organism evidence="3 4">
    <name type="scientific">Adhaeribacter aerolatus</name>
    <dbReference type="NCBI Taxonomy" id="670289"/>
    <lineage>
        <taxon>Bacteria</taxon>
        <taxon>Pseudomonadati</taxon>
        <taxon>Bacteroidota</taxon>
        <taxon>Cytophagia</taxon>
        <taxon>Cytophagales</taxon>
        <taxon>Hymenobacteraceae</taxon>
        <taxon>Adhaeribacter</taxon>
    </lineage>
</organism>
<dbReference type="Gene3D" id="2.70.40.10">
    <property type="match status" value="1"/>
</dbReference>
<dbReference type="Pfam" id="PF22769">
    <property type="entry name" value="DCD"/>
    <property type="match status" value="1"/>
</dbReference>
<comment type="caution">
    <text evidence="3">The sequence shown here is derived from an EMBL/GenBank/DDBJ whole genome shotgun (WGS) entry which is preliminary data.</text>
</comment>
<keyword evidence="4" id="KW-1185">Reference proteome</keyword>
<keyword evidence="2" id="KW-0546">Nucleotide metabolism</keyword>
<dbReference type="AlphaFoldDB" id="A0A512B0X8"/>
<evidence type="ECO:0000256" key="2">
    <source>
        <dbReference type="ARBA" id="ARBA00023080"/>
    </source>
</evidence>
<dbReference type="Proteomes" id="UP000321532">
    <property type="component" value="Unassembled WGS sequence"/>
</dbReference>
<dbReference type="EMBL" id="BJYS01000025">
    <property type="protein sequence ID" value="GEO05616.1"/>
    <property type="molecule type" value="Genomic_DNA"/>
</dbReference>
<reference evidence="3 4" key="1">
    <citation type="submission" date="2019-07" db="EMBL/GenBank/DDBJ databases">
        <title>Whole genome shotgun sequence of Adhaeribacter aerolatus NBRC 106133.</title>
        <authorList>
            <person name="Hosoyama A."/>
            <person name="Uohara A."/>
            <person name="Ohji S."/>
            <person name="Ichikawa N."/>
        </authorList>
    </citation>
    <scope>NUCLEOTIDE SEQUENCE [LARGE SCALE GENOMIC DNA]</scope>
    <source>
        <strain evidence="3 4">NBRC 106133</strain>
    </source>
</reference>
<dbReference type="InterPro" id="IPR011962">
    <property type="entry name" value="dCTP_deaminase"/>
</dbReference>
<protein>
    <submittedName>
        <fullName evidence="3">Uncharacterized protein</fullName>
    </submittedName>
</protein>
<dbReference type="GO" id="GO:0006229">
    <property type="term" value="P:dUTP biosynthetic process"/>
    <property type="evidence" value="ECO:0007669"/>
    <property type="project" value="InterPro"/>
</dbReference>
<keyword evidence="1" id="KW-0378">Hydrolase</keyword>
<gene>
    <name evidence="3" type="ORF">AAE02nite_32800</name>
</gene>
<dbReference type="SUPFAM" id="SSF51283">
    <property type="entry name" value="dUTPase-like"/>
    <property type="match status" value="1"/>
</dbReference>
<name>A0A512B0X8_9BACT</name>